<dbReference type="PROSITE" id="PS00595">
    <property type="entry name" value="AA_TRANSFER_CLASS_5"/>
    <property type="match status" value="1"/>
</dbReference>
<evidence type="ECO:0000256" key="1">
    <source>
        <dbReference type="ARBA" id="ARBA00001933"/>
    </source>
</evidence>
<evidence type="ECO:0000256" key="6">
    <source>
        <dbReference type="SAM" id="SignalP"/>
    </source>
</evidence>
<keyword evidence="8" id="KW-0456">Lyase</keyword>
<keyword evidence="6" id="KW-0732">Signal</keyword>
<dbReference type="InterPro" id="IPR020578">
    <property type="entry name" value="Aminotrans_V_PyrdxlP_BS"/>
</dbReference>
<dbReference type="InterPro" id="IPR015422">
    <property type="entry name" value="PyrdxlP-dep_Trfase_small"/>
</dbReference>
<reference evidence="8 9" key="1">
    <citation type="submission" date="2018-06" db="EMBL/GenBank/DDBJ databases">
        <title>Genomic Encyclopedia of Type Strains, Phase IV (KMG-IV): sequencing the most valuable type-strain genomes for metagenomic binning, comparative biology and taxonomic classification.</title>
        <authorList>
            <person name="Goeker M."/>
        </authorList>
    </citation>
    <scope>NUCLEOTIDE SEQUENCE [LARGE SCALE GENOMIC DNA]</scope>
    <source>
        <strain evidence="8 9">DSM 24032</strain>
    </source>
</reference>
<dbReference type="OrthoDB" id="9764293at2"/>
<dbReference type="GO" id="GO:0031071">
    <property type="term" value="F:cysteine desulfurase activity"/>
    <property type="evidence" value="ECO:0007669"/>
    <property type="project" value="UniProtKB-EC"/>
</dbReference>
<dbReference type="EMBL" id="QNRT01000002">
    <property type="protein sequence ID" value="RBP51338.1"/>
    <property type="molecule type" value="Genomic_DNA"/>
</dbReference>
<organism evidence="8 9">
    <name type="scientific">Arenicella xantha</name>
    <dbReference type="NCBI Taxonomy" id="644221"/>
    <lineage>
        <taxon>Bacteria</taxon>
        <taxon>Pseudomonadati</taxon>
        <taxon>Pseudomonadota</taxon>
        <taxon>Gammaproteobacteria</taxon>
        <taxon>Arenicellales</taxon>
        <taxon>Arenicellaceae</taxon>
        <taxon>Arenicella</taxon>
    </lineage>
</organism>
<sequence>MLRRDFLSISSIALGAGLTANTTRAAETAFTAKPKDVAMTSAAPVSQGDWSALRDLFPLTRNYIQLSTFLLASHPKPVSDEIDRHRRALDENPSDYWHEHGLTIDADISNAAADYMGGNGSQIALTDSTTMGLALVYSGLQLQPGQEILQTTHDHYSTDLSLAHRAKRTGASVRQVPLYEDPATVSTESLVKNLLNGITAKTSVVAVTWVHSSTGVKLPIRAMADAIQTINAKRDDADQILFCVDGVHGFGIEDQDISQLGCDFFIAGTHKWIFGPRGTGVIWGNDRAWSRCEAVIPSFSRSYDVWLGNSRQDQVPIGEHMTPGGFHSFEHRWALPAAFQLHQQLGKENVQQRIHQLNTHTKVGLAKMSHVKLYTPMSSSLSSGLVCFDVAGVTPDDVVKRMHNKGIIMSSTPYRQSYARFAPSLLNDEDEIDYALSEIAAMS</sequence>
<dbReference type="Proteomes" id="UP000253083">
    <property type="component" value="Unassembled WGS sequence"/>
</dbReference>
<feature type="signal peptide" evidence="6">
    <location>
        <begin position="1"/>
        <end position="25"/>
    </location>
</feature>
<evidence type="ECO:0000256" key="3">
    <source>
        <dbReference type="ARBA" id="ARBA00022898"/>
    </source>
</evidence>
<proteinExistence type="inferred from homology"/>
<name>A0A395JP50_9GAMM</name>
<dbReference type="Gene3D" id="3.40.640.10">
    <property type="entry name" value="Type I PLP-dependent aspartate aminotransferase-like (Major domain)"/>
    <property type="match status" value="1"/>
</dbReference>
<dbReference type="GO" id="GO:0016829">
    <property type="term" value="F:lyase activity"/>
    <property type="evidence" value="ECO:0007669"/>
    <property type="project" value="UniProtKB-KW"/>
</dbReference>
<dbReference type="PANTHER" id="PTHR43586">
    <property type="entry name" value="CYSTEINE DESULFURASE"/>
    <property type="match status" value="1"/>
</dbReference>
<evidence type="ECO:0000256" key="5">
    <source>
        <dbReference type="RuleBase" id="RU004504"/>
    </source>
</evidence>
<keyword evidence="9" id="KW-1185">Reference proteome</keyword>
<comment type="caution">
    <text evidence="8">The sequence shown here is derived from an EMBL/GenBank/DDBJ whole genome shotgun (WGS) entry which is preliminary data.</text>
</comment>
<keyword evidence="3" id="KW-0663">Pyridoxal phosphate</keyword>
<dbReference type="InterPro" id="IPR000192">
    <property type="entry name" value="Aminotrans_V_dom"/>
</dbReference>
<dbReference type="Gene3D" id="3.90.1150.10">
    <property type="entry name" value="Aspartate Aminotransferase, domain 1"/>
    <property type="match status" value="1"/>
</dbReference>
<dbReference type="AlphaFoldDB" id="A0A395JP50"/>
<dbReference type="SUPFAM" id="SSF53383">
    <property type="entry name" value="PLP-dependent transferases"/>
    <property type="match status" value="1"/>
</dbReference>
<evidence type="ECO:0000256" key="2">
    <source>
        <dbReference type="ARBA" id="ARBA00010447"/>
    </source>
</evidence>
<dbReference type="InterPro" id="IPR015421">
    <property type="entry name" value="PyrdxlP-dep_Trfase_major"/>
</dbReference>
<dbReference type="InterPro" id="IPR015424">
    <property type="entry name" value="PyrdxlP-dep_Trfase"/>
</dbReference>
<evidence type="ECO:0000256" key="4">
    <source>
        <dbReference type="ARBA" id="ARBA00050776"/>
    </source>
</evidence>
<dbReference type="PANTHER" id="PTHR43586:SF8">
    <property type="entry name" value="CYSTEINE DESULFURASE 1, CHLOROPLASTIC"/>
    <property type="match status" value="1"/>
</dbReference>
<dbReference type="InParanoid" id="A0A395JP50"/>
<comment type="cofactor">
    <cofactor evidence="1 5">
        <name>pyridoxal 5'-phosphate</name>
        <dbReference type="ChEBI" id="CHEBI:597326"/>
    </cofactor>
</comment>
<gene>
    <name evidence="8" type="ORF">DFR28_102758</name>
</gene>
<feature type="domain" description="Aminotransferase class V" evidence="7">
    <location>
        <begin position="111"/>
        <end position="411"/>
    </location>
</feature>
<feature type="chain" id="PRO_5017292465" evidence="6">
    <location>
        <begin position="26"/>
        <end position="443"/>
    </location>
</feature>
<comment type="catalytic activity">
    <reaction evidence="4">
        <text>(sulfur carrier)-H + L-cysteine = (sulfur carrier)-SH + L-alanine</text>
        <dbReference type="Rhea" id="RHEA:43892"/>
        <dbReference type="Rhea" id="RHEA-COMP:14737"/>
        <dbReference type="Rhea" id="RHEA-COMP:14739"/>
        <dbReference type="ChEBI" id="CHEBI:29917"/>
        <dbReference type="ChEBI" id="CHEBI:35235"/>
        <dbReference type="ChEBI" id="CHEBI:57972"/>
        <dbReference type="ChEBI" id="CHEBI:64428"/>
        <dbReference type="EC" id="2.8.1.7"/>
    </reaction>
</comment>
<protein>
    <submittedName>
        <fullName evidence="8">Selenocysteine lyase/cysteine desulfurase</fullName>
    </submittedName>
</protein>
<dbReference type="RefSeq" id="WP_113954113.1">
    <property type="nucleotide sequence ID" value="NZ_QNRT01000002.1"/>
</dbReference>
<accession>A0A395JP50</accession>
<comment type="similarity">
    <text evidence="2">Belongs to the class-V pyridoxal-phosphate-dependent aminotransferase family. Csd subfamily.</text>
</comment>
<evidence type="ECO:0000313" key="8">
    <source>
        <dbReference type="EMBL" id="RBP51338.1"/>
    </source>
</evidence>
<dbReference type="Pfam" id="PF00266">
    <property type="entry name" value="Aminotran_5"/>
    <property type="match status" value="1"/>
</dbReference>
<evidence type="ECO:0000259" key="7">
    <source>
        <dbReference type="Pfam" id="PF00266"/>
    </source>
</evidence>
<evidence type="ECO:0000313" key="9">
    <source>
        <dbReference type="Proteomes" id="UP000253083"/>
    </source>
</evidence>